<dbReference type="Gene3D" id="1.25.40.10">
    <property type="entry name" value="Tetratricopeptide repeat domain"/>
    <property type="match status" value="1"/>
</dbReference>
<dbReference type="Pfam" id="PF04575">
    <property type="entry name" value="SlipAM"/>
    <property type="match status" value="1"/>
</dbReference>
<evidence type="ECO:0000256" key="3">
    <source>
        <dbReference type="ARBA" id="ARBA00022692"/>
    </source>
</evidence>
<evidence type="ECO:0000259" key="8">
    <source>
        <dbReference type="Pfam" id="PF04575"/>
    </source>
</evidence>
<feature type="domain" description="Surface lipoprotein assembly modifier C-terminal" evidence="8">
    <location>
        <begin position="197"/>
        <end position="482"/>
    </location>
</feature>
<comment type="similarity">
    <text evidence="7">Belongs to the Slam family.</text>
</comment>
<dbReference type="Pfam" id="PF24575">
    <property type="entry name" value="TPR_Slam"/>
    <property type="match status" value="1"/>
</dbReference>
<sequence>MEEEKGRRMKKIISKIEVLILLLFSVNSFSEQNYRQQQYGQQQYEQIIGFLTEINNARNNSPIIISLKINKTVDDLGFILYDLVNRQQFQKIDEILPDYLNDENHDKGMVDYISAERAYFNGDYPLALKFYLKIVNGNPNSVFAEMKLAHVYIKNSYYREALTLYKKIKNKYRINLSEDRIKQIDNEITALENRANWQGNFNADVKYDTNYTEAHGNKEQQCNSTWCMQGSEIKSGLVYGFSGNTNKLLWQYRGHSLSASMGGHVWEYPHRSVKRRFTSYSSVNYQYLYGNKKVTFSPIVDMNWRGHLFDHYSVGASVTGAHSPSNKLYLLSNLTYKNQTFFGKRVSRSGYDINYSITAIYSVNPQWSLFSNLYGGKNIEKYKSDSYQFSGLTVGSINVVGMNELVNKLTSSNHDFFDFDSALNTKRSDESWELNSQITLLGHTFLSLTPTLYVNYKFNDSSAKISYSYNKSEVGLNLSKTF</sequence>
<dbReference type="InterPro" id="IPR007655">
    <property type="entry name" value="Slam_C"/>
</dbReference>
<reference evidence="10 11" key="1">
    <citation type="submission" date="2023-09" db="EMBL/GenBank/DDBJ databases">
        <title>Genomic Revisitation and Reclassification of the Genus Providencia.</title>
        <authorList>
            <person name="Dong X."/>
        </authorList>
    </citation>
    <scope>NUCLEOTIDE SEQUENCE [LARGE SCALE GENOMIC DNA]</scope>
    <source>
        <strain evidence="10 11">D4759</strain>
    </source>
</reference>
<keyword evidence="4" id="KW-0732">Signal</keyword>
<gene>
    <name evidence="10" type="ORF">QS795_007875</name>
</gene>
<proteinExistence type="inferred from homology"/>
<dbReference type="InterPro" id="IPR057556">
    <property type="entry name" value="TPR_Slam"/>
</dbReference>
<dbReference type="SUPFAM" id="SSF48452">
    <property type="entry name" value="TPR-like"/>
    <property type="match status" value="1"/>
</dbReference>
<evidence type="ECO:0000313" key="11">
    <source>
        <dbReference type="Proteomes" id="UP001302443"/>
    </source>
</evidence>
<keyword evidence="2" id="KW-1134">Transmembrane beta strand</keyword>
<accession>A0ABZ0N5J1</accession>
<evidence type="ECO:0000259" key="9">
    <source>
        <dbReference type="Pfam" id="PF24575"/>
    </source>
</evidence>
<keyword evidence="10" id="KW-0449">Lipoprotein</keyword>
<protein>
    <submittedName>
        <fullName evidence="10">Surface lipoprotein assembly modifier</fullName>
    </submittedName>
</protein>
<comment type="subcellular location">
    <subcellularLocation>
        <location evidence="1">Cell outer membrane</location>
        <topology evidence="1">Multi-pass membrane protein</topology>
    </subcellularLocation>
</comment>
<evidence type="ECO:0000256" key="7">
    <source>
        <dbReference type="ARBA" id="ARBA00023609"/>
    </source>
</evidence>
<keyword evidence="3" id="KW-0812">Transmembrane</keyword>
<organism evidence="10 11">
    <name type="scientific">Providencia zhijiangensis</name>
    <dbReference type="NCBI Taxonomy" id="3053982"/>
    <lineage>
        <taxon>Bacteria</taxon>
        <taxon>Pseudomonadati</taxon>
        <taxon>Pseudomonadota</taxon>
        <taxon>Gammaproteobacteria</taxon>
        <taxon>Enterobacterales</taxon>
        <taxon>Morganellaceae</taxon>
        <taxon>Providencia</taxon>
    </lineage>
</organism>
<evidence type="ECO:0000256" key="2">
    <source>
        <dbReference type="ARBA" id="ARBA00022452"/>
    </source>
</evidence>
<dbReference type="RefSeq" id="WP_286272098.1">
    <property type="nucleotide sequence ID" value="NZ_CP135990.1"/>
</dbReference>
<dbReference type="Proteomes" id="UP001302443">
    <property type="component" value="Chromosome"/>
</dbReference>
<dbReference type="InterPro" id="IPR011990">
    <property type="entry name" value="TPR-like_helical_dom_sf"/>
</dbReference>
<keyword evidence="11" id="KW-1185">Reference proteome</keyword>
<feature type="domain" description="Surface lipoprotein assembly modifier N-terminal TPR repeats region" evidence="9">
    <location>
        <begin position="70"/>
        <end position="161"/>
    </location>
</feature>
<dbReference type="EMBL" id="CP135990">
    <property type="protein sequence ID" value="WPA93667.1"/>
    <property type="molecule type" value="Genomic_DNA"/>
</dbReference>
<evidence type="ECO:0000256" key="6">
    <source>
        <dbReference type="ARBA" id="ARBA00023237"/>
    </source>
</evidence>
<name>A0ABZ0N5J1_9GAMM</name>
<evidence type="ECO:0000313" key="10">
    <source>
        <dbReference type="EMBL" id="WPA93667.1"/>
    </source>
</evidence>
<keyword evidence="6" id="KW-0998">Cell outer membrane</keyword>
<evidence type="ECO:0000256" key="1">
    <source>
        <dbReference type="ARBA" id="ARBA00004571"/>
    </source>
</evidence>
<keyword evidence="5" id="KW-0472">Membrane</keyword>
<evidence type="ECO:0000256" key="5">
    <source>
        <dbReference type="ARBA" id="ARBA00023136"/>
    </source>
</evidence>
<evidence type="ECO:0000256" key="4">
    <source>
        <dbReference type="ARBA" id="ARBA00022729"/>
    </source>
</evidence>